<keyword evidence="3" id="KW-0812">Transmembrane</keyword>
<proteinExistence type="predicted"/>
<comment type="caution">
    <text evidence="4">The sequence shown here is derived from an EMBL/GenBank/DDBJ whole genome shotgun (WGS) entry which is preliminary data.</text>
</comment>
<reference evidence="4" key="1">
    <citation type="journal article" date="2023" name="Mol. Phylogenet. Evol.">
        <title>Genome-scale phylogeny and comparative genomics of the fungal order Sordariales.</title>
        <authorList>
            <person name="Hensen N."/>
            <person name="Bonometti L."/>
            <person name="Westerberg I."/>
            <person name="Brannstrom I.O."/>
            <person name="Guillou S."/>
            <person name="Cros-Aarteil S."/>
            <person name="Calhoun S."/>
            <person name="Haridas S."/>
            <person name="Kuo A."/>
            <person name="Mondo S."/>
            <person name="Pangilinan J."/>
            <person name="Riley R."/>
            <person name="LaButti K."/>
            <person name="Andreopoulos B."/>
            <person name="Lipzen A."/>
            <person name="Chen C."/>
            <person name="Yan M."/>
            <person name="Daum C."/>
            <person name="Ng V."/>
            <person name="Clum A."/>
            <person name="Steindorff A."/>
            <person name="Ohm R.A."/>
            <person name="Martin F."/>
            <person name="Silar P."/>
            <person name="Natvig D.O."/>
            <person name="Lalanne C."/>
            <person name="Gautier V."/>
            <person name="Ament-Velasquez S.L."/>
            <person name="Kruys A."/>
            <person name="Hutchinson M.I."/>
            <person name="Powell A.J."/>
            <person name="Barry K."/>
            <person name="Miller A.N."/>
            <person name="Grigoriev I.V."/>
            <person name="Debuchy R."/>
            <person name="Gladieux P."/>
            <person name="Hiltunen Thoren M."/>
            <person name="Johannesson H."/>
        </authorList>
    </citation>
    <scope>NUCLEOTIDE SEQUENCE</scope>
    <source>
        <strain evidence="4">CBS 532.94</strain>
    </source>
</reference>
<sequence length="582" mass="62570">MSTVCTITGSPNLYGLGIRVSFYLLWFFIPLAERWHERHAQVPRTAELILAYAVFIGLVLAVSDGYLFAVEVYVALLLISTTVFLLVPRHTRYFVGWIRPDLGLGTRRGSFGIVGAIRFLFVLIVVSLHLWFWSSGVESTSIDRNLRNLGGCCPCQPPQQLGFAFGPVDMHSGGFRTTNGLLMLGLLLGGLLVGAMKAGVIRRKSRFPIAVLKEVQTFGGLTVASLLVAAIELTIQWNGISAGVNQVNTATQLIPLGIVIGLILAFLYDLRNGCPGRGETSSRGSNTTGGRSGNGNGGIDPTGSSTPRRLPGPSIPRRSSPATSPADSPAPSPAPAPASSPPPATPPPPPPVPTPPPNSESSDTAQPPGAAGPSTTAEHPATPEPHQSPAPTTSAPTNPSSTDIVASSSSPSKHKSKSKEKSLQSFRERLKTPAKKLTRLSPVDEHYLRTATNLHTQATMRLSQTHADLNRKLTQSLVKDDEAFLADTEARIKKLSQPLDKFRIRSQQRDGDGALRTEENNVGELVARAEEQVRQFEKDMAALWKEWAVAEGEITEAEEEVVEIGEEAVAMMKEVEKSIDEP</sequence>
<dbReference type="Pfam" id="PF10428">
    <property type="entry name" value="SOG2"/>
    <property type="match status" value="1"/>
</dbReference>
<evidence type="ECO:0000313" key="4">
    <source>
        <dbReference type="EMBL" id="KAK4241003.1"/>
    </source>
</evidence>
<accession>A0AAN7CF94</accession>
<keyword evidence="3" id="KW-1133">Transmembrane helix</keyword>
<keyword evidence="1" id="KW-0175">Coiled coil</keyword>
<feature type="coiled-coil region" evidence="1">
    <location>
        <begin position="526"/>
        <end position="574"/>
    </location>
</feature>
<organism evidence="4 5">
    <name type="scientific">Achaetomium macrosporum</name>
    <dbReference type="NCBI Taxonomy" id="79813"/>
    <lineage>
        <taxon>Eukaryota</taxon>
        <taxon>Fungi</taxon>
        <taxon>Dikarya</taxon>
        <taxon>Ascomycota</taxon>
        <taxon>Pezizomycotina</taxon>
        <taxon>Sordariomycetes</taxon>
        <taxon>Sordariomycetidae</taxon>
        <taxon>Sordariales</taxon>
        <taxon>Chaetomiaceae</taxon>
        <taxon>Achaetomium</taxon>
    </lineage>
</organism>
<keyword evidence="3" id="KW-0472">Membrane</keyword>
<feature type="compositionally biased region" description="Basic and acidic residues" evidence="2">
    <location>
        <begin position="419"/>
        <end position="431"/>
    </location>
</feature>
<dbReference type="EMBL" id="MU860029">
    <property type="protein sequence ID" value="KAK4241003.1"/>
    <property type="molecule type" value="Genomic_DNA"/>
</dbReference>
<gene>
    <name evidence="4" type="ORF">C8A03DRAFT_41518</name>
</gene>
<feature type="transmembrane region" description="Helical" evidence="3">
    <location>
        <begin position="109"/>
        <end position="132"/>
    </location>
</feature>
<feature type="compositionally biased region" description="Low complexity" evidence="2">
    <location>
        <begin position="277"/>
        <end position="289"/>
    </location>
</feature>
<feature type="region of interest" description="Disordered" evidence="2">
    <location>
        <begin position="277"/>
        <end position="435"/>
    </location>
</feature>
<feature type="transmembrane region" description="Helical" evidence="3">
    <location>
        <begin position="44"/>
        <end position="62"/>
    </location>
</feature>
<feature type="transmembrane region" description="Helical" evidence="3">
    <location>
        <begin position="12"/>
        <end position="32"/>
    </location>
</feature>
<keyword evidence="5" id="KW-1185">Reference proteome</keyword>
<evidence type="ECO:0000313" key="5">
    <source>
        <dbReference type="Proteomes" id="UP001303760"/>
    </source>
</evidence>
<dbReference type="AlphaFoldDB" id="A0AAN7CF94"/>
<feature type="compositionally biased region" description="Low complexity" evidence="2">
    <location>
        <begin position="315"/>
        <end position="327"/>
    </location>
</feature>
<feature type="transmembrane region" description="Helical" evidence="3">
    <location>
        <begin position="218"/>
        <end position="237"/>
    </location>
</feature>
<feature type="compositionally biased region" description="Pro residues" evidence="2">
    <location>
        <begin position="328"/>
        <end position="358"/>
    </location>
</feature>
<evidence type="ECO:0000256" key="2">
    <source>
        <dbReference type="SAM" id="MobiDB-lite"/>
    </source>
</evidence>
<evidence type="ECO:0000256" key="1">
    <source>
        <dbReference type="SAM" id="Coils"/>
    </source>
</evidence>
<name>A0AAN7CF94_9PEZI</name>
<feature type="transmembrane region" description="Helical" evidence="3">
    <location>
        <begin position="68"/>
        <end position="88"/>
    </location>
</feature>
<feature type="compositionally biased region" description="Low complexity" evidence="2">
    <location>
        <begin position="389"/>
        <end position="411"/>
    </location>
</feature>
<dbReference type="Proteomes" id="UP001303760">
    <property type="component" value="Unassembled WGS sequence"/>
</dbReference>
<evidence type="ECO:0000256" key="3">
    <source>
        <dbReference type="SAM" id="Phobius"/>
    </source>
</evidence>
<feature type="compositionally biased region" description="Gly residues" evidence="2">
    <location>
        <begin position="290"/>
        <end position="300"/>
    </location>
</feature>
<reference evidence="4" key="2">
    <citation type="submission" date="2023-05" db="EMBL/GenBank/DDBJ databases">
        <authorList>
            <consortium name="Lawrence Berkeley National Laboratory"/>
            <person name="Steindorff A."/>
            <person name="Hensen N."/>
            <person name="Bonometti L."/>
            <person name="Westerberg I."/>
            <person name="Brannstrom I.O."/>
            <person name="Guillou S."/>
            <person name="Cros-Aarteil S."/>
            <person name="Calhoun S."/>
            <person name="Haridas S."/>
            <person name="Kuo A."/>
            <person name="Mondo S."/>
            <person name="Pangilinan J."/>
            <person name="Riley R."/>
            <person name="Labutti K."/>
            <person name="Andreopoulos B."/>
            <person name="Lipzen A."/>
            <person name="Chen C."/>
            <person name="Yanf M."/>
            <person name="Daum C."/>
            <person name="Ng V."/>
            <person name="Clum A."/>
            <person name="Ohm R."/>
            <person name="Martin F."/>
            <person name="Silar P."/>
            <person name="Natvig D."/>
            <person name="Lalanne C."/>
            <person name="Gautier V."/>
            <person name="Ament-Velasquez S.L."/>
            <person name="Kruys A."/>
            <person name="Hutchinson M.I."/>
            <person name="Powell A.J."/>
            <person name="Barry K."/>
            <person name="Miller A.N."/>
            <person name="Grigoriev I.V."/>
            <person name="Debuchy R."/>
            <person name="Gladieux P."/>
            <person name="Thoren M.H."/>
            <person name="Johannesson H."/>
        </authorList>
    </citation>
    <scope>NUCLEOTIDE SEQUENCE</scope>
    <source>
        <strain evidence="4">CBS 532.94</strain>
    </source>
</reference>
<feature type="transmembrane region" description="Helical" evidence="3">
    <location>
        <begin position="180"/>
        <end position="198"/>
    </location>
</feature>
<dbReference type="InterPro" id="IPR019487">
    <property type="entry name" value="RAM_signalling_pathway_SOG2"/>
</dbReference>
<protein>
    <submittedName>
        <fullName evidence="4">Uncharacterized protein</fullName>
    </submittedName>
</protein>
<feature type="transmembrane region" description="Helical" evidence="3">
    <location>
        <begin position="249"/>
        <end position="268"/>
    </location>
</feature>